<evidence type="ECO:0000313" key="10">
    <source>
        <dbReference type="Proteomes" id="UP000694580"/>
    </source>
</evidence>
<feature type="region of interest" description="Disordered" evidence="8">
    <location>
        <begin position="20"/>
        <end position="55"/>
    </location>
</feature>
<keyword evidence="3" id="KW-0963">Cytoplasm</keyword>
<evidence type="ECO:0008006" key="11">
    <source>
        <dbReference type="Google" id="ProtNLM"/>
    </source>
</evidence>
<dbReference type="GO" id="GO:0045503">
    <property type="term" value="F:dynein light chain binding"/>
    <property type="evidence" value="ECO:0007669"/>
    <property type="project" value="TreeGrafter"/>
</dbReference>
<keyword evidence="4 7" id="KW-0853">WD repeat</keyword>
<keyword evidence="10" id="KW-1185">Reference proteome</keyword>
<evidence type="ECO:0000256" key="4">
    <source>
        <dbReference type="ARBA" id="ARBA00022574"/>
    </source>
</evidence>
<feature type="repeat" description="WD" evidence="7">
    <location>
        <begin position="379"/>
        <end position="426"/>
    </location>
</feature>
<reference evidence="9" key="3">
    <citation type="submission" date="2025-09" db="UniProtKB">
        <authorList>
            <consortium name="Ensembl"/>
        </authorList>
    </citation>
    <scope>IDENTIFICATION</scope>
</reference>
<evidence type="ECO:0000256" key="8">
    <source>
        <dbReference type="SAM" id="MobiDB-lite"/>
    </source>
</evidence>
<dbReference type="InterPro" id="IPR025956">
    <property type="entry name" value="DYNC1I1/DYNC1I2"/>
</dbReference>
<dbReference type="InterPro" id="IPR036322">
    <property type="entry name" value="WD40_repeat_dom_sf"/>
</dbReference>
<evidence type="ECO:0000313" key="9">
    <source>
        <dbReference type="Ensembl" id="ENSDCDP00010049306.1"/>
    </source>
</evidence>
<dbReference type="PROSITE" id="PS50082">
    <property type="entry name" value="WD_REPEATS_2"/>
    <property type="match status" value="1"/>
</dbReference>
<dbReference type="Ensembl" id="ENSDCDT00010059702.1">
    <property type="protein sequence ID" value="ENSDCDP00010049306.1"/>
    <property type="gene ID" value="ENSDCDG00010028827.1"/>
</dbReference>
<dbReference type="Gene3D" id="2.130.10.10">
    <property type="entry name" value="YVTN repeat-like/Quinoprotein amine dehydrogenase"/>
    <property type="match status" value="2"/>
</dbReference>
<evidence type="ECO:0000256" key="5">
    <source>
        <dbReference type="ARBA" id="ARBA00022737"/>
    </source>
</evidence>
<dbReference type="PANTHER" id="PTHR12442">
    <property type="entry name" value="DYNEIN INTERMEDIATE CHAIN"/>
    <property type="match status" value="1"/>
</dbReference>
<dbReference type="Pfam" id="PF11540">
    <property type="entry name" value="Dynein_IC2"/>
    <property type="match status" value="1"/>
</dbReference>
<dbReference type="AlphaFoldDB" id="A0AAY4DXQ8"/>
<reference evidence="9 10" key="1">
    <citation type="submission" date="2020-06" db="EMBL/GenBank/DDBJ databases">
        <authorList>
            <consortium name="Wellcome Sanger Institute Data Sharing"/>
        </authorList>
    </citation>
    <scope>NUCLEOTIDE SEQUENCE [LARGE SCALE GENOMIC DNA]</scope>
</reference>
<proteinExistence type="inferred from homology"/>
<feature type="region of interest" description="Disordered" evidence="8">
    <location>
        <begin position="101"/>
        <end position="148"/>
    </location>
</feature>
<sequence length="544" mass="60482">WSSSPQTIWIGFRSGDCGVQVSIPTPMSPSKSMSTPSETGSQESVDGAAASRTLQWDTDPSVLQLQADSELGRRMHRLGASKITQVDFLPREVVAYSKETQTPLAAHHSEEEEEEDEEITEPKVDLEADQQEEEDHKDKKEELTEEEKRQALHSEEFLVFFERGIRVMERALAEDSNIFFDYGGRDLDDKEGDMQSGTSLSFNRLFYDERWSKHRVITCLDWSPQYPELLVASYNNNEDAPHEPDGIALVWNIKFKKSTPEYIFHCQSPVVSVGFARFHPNLVVGGTYSGQIVLWDNRSHRRTPVQRTPLSAAAHTHPVYCVNVVGTQNANNLITVSTDGRMCSWSLDMLSQPQASSVLAMVTMGALTGQHGAGICEMFEGHQGPVTGISCHGAVGSVDFSHLFITSSFDWTVKLWSTKHNKPLYSFEDNADYVYDVTWSPAHPALFAAVDGMGRLDLWNLNSDTEVPTASVTIEGASALNRVRWASGGRELAVGDSEGRVWIYDVGELAVPHSEDWARLARTLVEIRANRADGEEDGPVELAS</sequence>
<name>A0AAY4DXQ8_9TELE</name>
<dbReference type="InterPro" id="IPR015943">
    <property type="entry name" value="WD40/YVTN_repeat-like_dom_sf"/>
</dbReference>
<dbReference type="PANTHER" id="PTHR12442:SF34">
    <property type="entry name" value="CYTOPLASMIC DYNEIN 1 INTERMEDIATE CHAIN 1"/>
    <property type="match status" value="1"/>
</dbReference>
<evidence type="ECO:0000256" key="2">
    <source>
        <dbReference type="ARBA" id="ARBA00011059"/>
    </source>
</evidence>
<organism evidence="9 10">
    <name type="scientific">Denticeps clupeoides</name>
    <name type="common">denticle herring</name>
    <dbReference type="NCBI Taxonomy" id="299321"/>
    <lineage>
        <taxon>Eukaryota</taxon>
        <taxon>Metazoa</taxon>
        <taxon>Chordata</taxon>
        <taxon>Craniata</taxon>
        <taxon>Vertebrata</taxon>
        <taxon>Euteleostomi</taxon>
        <taxon>Actinopterygii</taxon>
        <taxon>Neopterygii</taxon>
        <taxon>Teleostei</taxon>
        <taxon>Clupei</taxon>
        <taxon>Clupeiformes</taxon>
        <taxon>Denticipitoidei</taxon>
        <taxon>Denticipitidae</taxon>
        <taxon>Denticeps</taxon>
    </lineage>
</organism>
<evidence type="ECO:0000256" key="6">
    <source>
        <dbReference type="ARBA" id="ARBA00023212"/>
    </source>
</evidence>
<gene>
    <name evidence="9" type="primary">DYNC1I1</name>
</gene>
<dbReference type="GeneTree" id="ENSGT00940000156032"/>
<dbReference type="SMART" id="SM00320">
    <property type="entry name" value="WD40"/>
    <property type="match status" value="6"/>
</dbReference>
<feature type="compositionally biased region" description="Low complexity" evidence="8">
    <location>
        <begin position="22"/>
        <end position="37"/>
    </location>
</feature>
<evidence type="ECO:0000256" key="3">
    <source>
        <dbReference type="ARBA" id="ARBA00022490"/>
    </source>
</evidence>
<reference evidence="9" key="2">
    <citation type="submission" date="2025-08" db="UniProtKB">
        <authorList>
            <consortium name="Ensembl"/>
        </authorList>
    </citation>
    <scope>IDENTIFICATION</scope>
</reference>
<dbReference type="FunFam" id="2.130.10.10:FF:000026">
    <property type="entry name" value="cytoplasmic dynein 1 intermediate chain 2 isoform X2"/>
    <property type="match status" value="1"/>
</dbReference>
<dbReference type="Pfam" id="PF00400">
    <property type="entry name" value="WD40"/>
    <property type="match status" value="1"/>
</dbReference>
<feature type="compositionally biased region" description="Basic and acidic residues" evidence="8">
    <location>
        <begin position="134"/>
        <end position="148"/>
    </location>
</feature>
<protein>
    <recommendedName>
        <fullName evidence="11">Dynein cytoplasmic 1 intermediate chain 1</fullName>
    </recommendedName>
</protein>
<dbReference type="InterPro" id="IPR050687">
    <property type="entry name" value="Dynein_IC"/>
</dbReference>
<keyword evidence="5" id="KW-0677">Repeat</keyword>
<dbReference type="GO" id="GO:0010970">
    <property type="term" value="P:transport along microtubule"/>
    <property type="evidence" value="ECO:0007669"/>
    <property type="project" value="TreeGrafter"/>
</dbReference>
<accession>A0AAY4DXQ8</accession>
<comment type="subcellular location">
    <subcellularLocation>
        <location evidence="1">Cytoplasm</location>
        <location evidence="1">Cytoskeleton</location>
    </subcellularLocation>
</comment>
<keyword evidence="6" id="KW-0206">Cytoskeleton</keyword>
<evidence type="ECO:0000256" key="7">
    <source>
        <dbReference type="PROSITE-ProRule" id="PRU00221"/>
    </source>
</evidence>
<evidence type="ECO:0000256" key="1">
    <source>
        <dbReference type="ARBA" id="ARBA00004245"/>
    </source>
</evidence>
<dbReference type="SUPFAM" id="SSF50978">
    <property type="entry name" value="WD40 repeat-like"/>
    <property type="match status" value="1"/>
</dbReference>
<dbReference type="GO" id="GO:0005868">
    <property type="term" value="C:cytoplasmic dynein complex"/>
    <property type="evidence" value="ECO:0007669"/>
    <property type="project" value="InterPro"/>
</dbReference>
<comment type="similarity">
    <text evidence="2">Belongs to the dynein intermediate chain family.</text>
</comment>
<dbReference type="Proteomes" id="UP000694580">
    <property type="component" value="Chromosome 20"/>
</dbReference>
<dbReference type="InterPro" id="IPR001680">
    <property type="entry name" value="WD40_rpt"/>
</dbReference>
<dbReference type="GO" id="GO:0045504">
    <property type="term" value="F:dynein heavy chain binding"/>
    <property type="evidence" value="ECO:0007669"/>
    <property type="project" value="TreeGrafter"/>
</dbReference>